<dbReference type="InterPro" id="IPR043502">
    <property type="entry name" value="DNA/RNA_pol_sf"/>
</dbReference>
<feature type="region of interest" description="Disordered" evidence="1">
    <location>
        <begin position="164"/>
        <end position="189"/>
    </location>
</feature>
<evidence type="ECO:0000256" key="1">
    <source>
        <dbReference type="SAM" id="MobiDB-lite"/>
    </source>
</evidence>
<evidence type="ECO:0000313" key="3">
    <source>
        <dbReference type="EMBL" id="CAC5377191.1"/>
    </source>
</evidence>
<accession>A0A6J8B590</accession>
<dbReference type="PANTHER" id="PTHR37984:SF13">
    <property type="entry name" value="RIBONUCLEASE H"/>
    <property type="match status" value="1"/>
</dbReference>
<dbReference type="InterPro" id="IPR041577">
    <property type="entry name" value="RT_RNaseH_2"/>
</dbReference>
<dbReference type="OrthoDB" id="10063139at2759"/>
<protein>
    <recommendedName>
        <fullName evidence="2">Reverse transcriptase/retrotransposon-derived protein RNase H-like domain-containing protein</fullName>
    </recommendedName>
</protein>
<dbReference type="SUPFAM" id="SSF56672">
    <property type="entry name" value="DNA/RNA polymerases"/>
    <property type="match status" value="1"/>
</dbReference>
<organism evidence="3 4">
    <name type="scientific">Mytilus coruscus</name>
    <name type="common">Sea mussel</name>
    <dbReference type="NCBI Taxonomy" id="42192"/>
    <lineage>
        <taxon>Eukaryota</taxon>
        <taxon>Metazoa</taxon>
        <taxon>Spiralia</taxon>
        <taxon>Lophotrochozoa</taxon>
        <taxon>Mollusca</taxon>
        <taxon>Bivalvia</taxon>
        <taxon>Autobranchia</taxon>
        <taxon>Pteriomorphia</taxon>
        <taxon>Mytilida</taxon>
        <taxon>Mytiloidea</taxon>
        <taxon>Mytilidae</taxon>
        <taxon>Mytilinae</taxon>
        <taxon>Mytilus</taxon>
    </lineage>
</organism>
<dbReference type="AlphaFoldDB" id="A0A6J8B590"/>
<feature type="domain" description="Reverse transcriptase/retrotransposon-derived protein RNase H-like" evidence="2">
    <location>
        <begin position="84"/>
        <end position="141"/>
    </location>
</feature>
<dbReference type="EMBL" id="CACVKT020002273">
    <property type="protein sequence ID" value="CAC5377191.1"/>
    <property type="molecule type" value="Genomic_DNA"/>
</dbReference>
<name>A0A6J8B590_MYTCO</name>
<keyword evidence="4" id="KW-1185">Reference proteome</keyword>
<evidence type="ECO:0000259" key="2">
    <source>
        <dbReference type="Pfam" id="PF17919"/>
    </source>
</evidence>
<evidence type="ECO:0000313" key="4">
    <source>
        <dbReference type="Proteomes" id="UP000507470"/>
    </source>
</evidence>
<gene>
    <name evidence="3" type="ORF">MCOR_13548</name>
</gene>
<proteinExistence type="predicted"/>
<dbReference type="PANTHER" id="PTHR37984">
    <property type="entry name" value="PROTEIN CBG26694"/>
    <property type="match status" value="1"/>
</dbReference>
<sequence length="189" mass="21535">MDPAKAYLQLEVDEDCKDFTTINTHRVDYHYNRMAFGIASAPDPSHASPLHNLHEDTTWKWTKECQEAARQESWPVTLVRDDLYGLGAAIFIDIQITDSTKALLSRSLAPAEKKITQIDKEALGIIWGIKKLHSYLKGYQLQHQSACKDIHFSCQDMNMRLNSRGTAKHAKQRPLSRLPPKSTEVDTCR</sequence>
<reference evidence="3 4" key="1">
    <citation type="submission" date="2020-06" db="EMBL/GenBank/DDBJ databases">
        <authorList>
            <person name="Li R."/>
            <person name="Bekaert M."/>
        </authorList>
    </citation>
    <scope>NUCLEOTIDE SEQUENCE [LARGE SCALE GENOMIC DNA]</scope>
    <source>
        <strain evidence="4">wild</strain>
    </source>
</reference>
<dbReference type="Proteomes" id="UP000507470">
    <property type="component" value="Unassembled WGS sequence"/>
</dbReference>
<dbReference type="InterPro" id="IPR050951">
    <property type="entry name" value="Retrovirus_Pol_polyprotein"/>
</dbReference>
<dbReference type="Pfam" id="PF17919">
    <property type="entry name" value="RT_RNaseH_2"/>
    <property type="match status" value="1"/>
</dbReference>